<evidence type="ECO:0000259" key="3">
    <source>
        <dbReference type="Pfam" id="PF17782"/>
    </source>
</evidence>
<gene>
    <name evidence="4" type="ORF">MNBD_GAMMA19-1087</name>
</gene>
<evidence type="ECO:0000259" key="2">
    <source>
        <dbReference type="Pfam" id="PF02481"/>
    </source>
</evidence>
<dbReference type="PANTHER" id="PTHR43022:SF1">
    <property type="entry name" value="PROTEIN SMF"/>
    <property type="match status" value="1"/>
</dbReference>
<feature type="non-terminal residue" evidence="4">
    <location>
        <position position="397"/>
    </location>
</feature>
<dbReference type="AlphaFoldDB" id="A0A3B1AMI4"/>
<comment type="similarity">
    <text evidence="1">Belongs to the DprA/Smf family.</text>
</comment>
<dbReference type="InterPro" id="IPR036388">
    <property type="entry name" value="WH-like_DNA-bd_sf"/>
</dbReference>
<feature type="domain" description="Smf/DprA SLOG" evidence="2">
    <location>
        <begin position="112"/>
        <end position="319"/>
    </location>
</feature>
<name>A0A3B1AMI4_9ZZZZ</name>
<evidence type="ECO:0000256" key="1">
    <source>
        <dbReference type="ARBA" id="ARBA00006525"/>
    </source>
</evidence>
<dbReference type="EMBL" id="UOFV01000005">
    <property type="protein sequence ID" value="VAW93876.1"/>
    <property type="molecule type" value="Genomic_DNA"/>
</dbReference>
<dbReference type="InterPro" id="IPR057666">
    <property type="entry name" value="DrpA_SLOG"/>
</dbReference>
<protein>
    <submittedName>
        <fullName evidence="4">Rossmann fold nucleotide-binding protein Smf possibly involved in DNA uptake</fullName>
    </submittedName>
</protein>
<dbReference type="PANTHER" id="PTHR43022">
    <property type="entry name" value="PROTEIN SMF"/>
    <property type="match status" value="1"/>
</dbReference>
<dbReference type="Gene3D" id="1.10.10.10">
    <property type="entry name" value="Winged helix-like DNA-binding domain superfamily/Winged helix DNA-binding domain"/>
    <property type="match status" value="1"/>
</dbReference>
<dbReference type="Pfam" id="PF17782">
    <property type="entry name" value="WHD_DprA"/>
    <property type="match status" value="1"/>
</dbReference>
<dbReference type="Gene3D" id="3.40.50.450">
    <property type="match status" value="1"/>
</dbReference>
<organism evidence="4">
    <name type="scientific">hydrothermal vent metagenome</name>
    <dbReference type="NCBI Taxonomy" id="652676"/>
    <lineage>
        <taxon>unclassified sequences</taxon>
        <taxon>metagenomes</taxon>
        <taxon>ecological metagenomes</taxon>
    </lineage>
</organism>
<dbReference type="GO" id="GO:0009294">
    <property type="term" value="P:DNA-mediated transformation"/>
    <property type="evidence" value="ECO:0007669"/>
    <property type="project" value="InterPro"/>
</dbReference>
<proteinExistence type="inferred from homology"/>
<reference evidence="4" key="1">
    <citation type="submission" date="2018-06" db="EMBL/GenBank/DDBJ databases">
        <authorList>
            <person name="Zhirakovskaya E."/>
        </authorList>
    </citation>
    <scope>NUCLEOTIDE SEQUENCE</scope>
</reference>
<feature type="non-terminal residue" evidence="4">
    <location>
        <position position="1"/>
    </location>
</feature>
<evidence type="ECO:0000313" key="4">
    <source>
        <dbReference type="EMBL" id="VAW93876.1"/>
    </source>
</evidence>
<dbReference type="SUPFAM" id="SSF102405">
    <property type="entry name" value="MCP/YpsA-like"/>
    <property type="match status" value="1"/>
</dbReference>
<sequence length="397" mass="42579">ALDIFRHSSRPLDATPPLVSHTIAEPAPSLAVPDTDTLRHWLALLHAPGVGAIRFLRILEHEPDLPRFFENRGTSCNALSIPPKLRRYLAKPNWQAADAALAWAEDRHCYIIGLLDPRYPALLKEIPDPPPILFVRGDIDLLTQPQLAMVGSRNPSASGSQLAHDFATALSRHGLTITSGLALGIDAASHQGALNADGKTIAVAGTGLDRIYPARHRELGYHIAEQGALISEFPLGTPPIASNFPRRNRIISGLSLGTLVIEAALKSGSLITARLAAEQGREVFAIPGSIHNPLARGCHMLIQQGAKLTMETSDILEELAPLASFVLEHENTPANATPASELVFSDHSFLEKMGFEPISIDALVERSGLTAEAVSSMLLTLEIQGIVASSGGLYSRI</sequence>
<dbReference type="InterPro" id="IPR041614">
    <property type="entry name" value="DprA_WH"/>
</dbReference>
<feature type="domain" description="DprA winged helix" evidence="3">
    <location>
        <begin position="349"/>
        <end position="392"/>
    </location>
</feature>
<dbReference type="Pfam" id="PF02481">
    <property type="entry name" value="DNA_processg_A"/>
    <property type="match status" value="1"/>
</dbReference>
<accession>A0A3B1AMI4</accession>
<dbReference type="NCBIfam" id="TIGR00732">
    <property type="entry name" value="dprA"/>
    <property type="match status" value="1"/>
</dbReference>
<dbReference type="InterPro" id="IPR003488">
    <property type="entry name" value="DprA"/>
</dbReference>